<feature type="domain" description="N-acetylmuramoyl-L-alanine amidase" evidence="8">
    <location>
        <begin position="34"/>
        <end position="162"/>
    </location>
</feature>
<protein>
    <recommendedName>
        <fullName evidence="3">N-acetylmuramoyl-L-alanine amidase</fullName>
        <ecNumber evidence="3">3.5.1.28</ecNumber>
    </recommendedName>
</protein>
<gene>
    <name evidence="9" type="primary">PblB</name>
    <name evidence="9" type="ordered locus">PTH_2176</name>
</gene>
<accession>A5D093</accession>
<dbReference type="InterPro" id="IPR010572">
    <property type="entry name" value="Tail_dom"/>
</dbReference>
<evidence type="ECO:0000256" key="7">
    <source>
        <dbReference type="ARBA" id="ARBA00023316"/>
    </source>
</evidence>
<keyword evidence="4" id="KW-0378">Hydrolase</keyword>
<dbReference type="InterPro" id="IPR036505">
    <property type="entry name" value="Amidase/PGRP_sf"/>
</dbReference>
<dbReference type="InterPro" id="IPR051206">
    <property type="entry name" value="NAMLAA_amidase_2"/>
</dbReference>
<dbReference type="eggNOG" id="COG4926">
    <property type="taxonomic scope" value="Bacteria"/>
</dbReference>
<dbReference type="EC" id="3.5.1.28" evidence="3"/>
<dbReference type="GO" id="GO:0030435">
    <property type="term" value="P:sporulation resulting in formation of a cellular spore"/>
    <property type="evidence" value="ECO:0007669"/>
    <property type="project" value="UniProtKB-KW"/>
</dbReference>
<dbReference type="GO" id="GO:0009254">
    <property type="term" value="P:peptidoglycan turnover"/>
    <property type="evidence" value="ECO:0007669"/>
    <property type="project" value="TreeGrafter"/>
</dbReference>
<sequence length="1121" mass="123662">MAIDKTASSFAGTPFLFEVEVGEIPEITSNYISTGRPNRPGLFINPTHITVNDGNTASTATAEYYGSYLNTDLAGTNSWHYTVDDKIIIQHLPTDEMSLFVTGSTSDPGNLATISITICRTGNRSKAEENATWLIRYLMALYAIPVSNVVPLQYWDGSNRPGLLLPRWDKFVTDIQSRDEQHDPDRPIFIFNKSEVVQAVLINGSPKACPYFNAVHLEQLNGENSLELSVPAGHEDAQYITEENLVAIKDLDEDFYQLFVIKEVEEIHDEVTYKRAYCEHAAFELADEIITDKRPENKMAREVLEDILAATRWQAGVVNSLGTCSTTFYYQSVLSAIHKMLEVWKCEVRYRVKLAGGKIVGRYVDLLARRGHETGRRFEYTRDMKKVTRKVDSTSIKTALYGRGKGEETDDGYGRRTTFADVVWSKAGGDPADKPAGQEWVGDPDALTAYGRPNGDRTFRHRTGIFEDQEETDPVTLLQKTWDALQKAKVPLVEFQMDVVDLEQTAGYSSEKVRLGDTVTAIDREFNPPLAVEARVIEIRRYLDEPEKAEIKLGNFIPKVTNTLARLEQVEKKVEEKEPYWDGKIGAVDGVLDTLRAQVRAGNGTVKLTSDQGILITDREINPTKALRLLGGIFAIANSKDPVTGEWLWTTFGTGDGFSADLIKTGYLFFDRAKGGTLTLGGADNGFGRLQVLNGSGEVIADLDSRVGGFKELYVGKLKGNVFNFSHETLKYYVNPATGKDSNPGVTPEQAFKTVQKAVNSIPKFNYGDVQIILADNSLIYENEILIEGFYGAGNIDIDFMGSTVHGYITVRANLQKAIKILKGKINQPTPYFENDFPDGSIQVFSSNRVEVGHMDVYSNSEVGACVHAEGSVVDCYYNKLYGGIDASIVATHGALVHLYGSNYGESPYGIKCIGPSTVAGRDVAPNGTTADTLSEADGEILGTLTFDPGTPAAQPAPPDTSVWEVKNIAVYNEYTAYSGIDTGGAAVQGEFKDWGNYTTFLFFNDADLTNLKATLSGKTLKAAYIYAARRAEGGVPTPEPLHLAMHNYTPATLPPGPPRVIYPVEGEREFAWSEAKWEEIPTWTIQAILEGNAKGFALYSEGRSNYAKFEPGFKIKVVYS</sequence>
<evidence type="ECO:0000256" key="4">
    <source>
        <dbReference type="ARBA" id="ARBA00022801"/>
    </source>
</evidence>
<name>A5D093_PELTS</name>
<dbReference type="HOGENOM" id="CLU_280314_0_0_9"/>
<dbReference type="PANTHER" id="PTHR30417">
    <property type="entry name" value="N-ACETYLMURAMOYL-L-ALANINE AMIDASE AMID"/>
    <property type="match status" value="1"/>
</dbReference>
<evidence type="ECO:0000256" key="5">
    <source>
        <dbReference type="ARBA" id="ARBA00022969"/>
    </source>
</evidence>
<evidence type="ECO:0000313" key="10">
    <source>
        <dbReference type="Proteomes" id="UP000006556"/>
    </source>
</evidence>
<dbReference type="InterPro" id="IPR044051">
    <property type="entry name" value="Prophage_tail_N"/>
</dbReference>
<dbReference type="STRING" id="370438.PTH_2176"/>
<evidence type="ECO:0000256" key="2">
    <source>
        <dbReference type="ARBA" id="ARBA00007553"/>
    </source>
</evidence>
<reference evidence="10" key="1">
    <citation type="journal article" date="2008" name="Genome Res.">
        <title>The genome of Pelotomaculum thermopropionicum reveals niche-associated evolution in anaerobic microbiota.</title>
        <authorList>
            <person name="Kosaka T."/>
            <person name="Kato S."/>
            <person name="Shimoyama T."/>
            <person name="Ishii S."/>
            <person name="Abe T."/>
            <person name="Watanabe K."/>
        </authorList>
    </citation>
    <scope>NUCLEOTIDE SEQUENCE [LARGE SCALE GENOMIC DNA]</scope>
    <source>
        <strain evidence="10">DSM 13744 / JCM 10971 / SI</strain>
    </source>
</reference>
<dbReference type="GO" id="GO:0030420">
    <property type="term" value="P:establishment of competence for transformation"/>
    <property type="evidence" value="ECO:0007669"/>
    <property type="project" value="UniProtKB-KW"/>
</dbReference>
<dbReference type="Pfam" id="PF18994">
    <property type="entry name" value="Prophage_tailD1"/>
    <property type="match status" value="1"/>
</dbReference>
<dbReference type="NCBIfam" id="TIGR01665">
    <property type="entry name" value="put_anti_recept"/>
    <property type="match status" value="1"/>
</dbReference>
<dbReference type="InterPro" id="IPR002502">
    <property type="entry name" value="Amidase_domain"/>
</dbReference>
<dbReference type="GO" id="GO:0009253">
    <property type="term" value="P:peptidoglycan catabolic process"/>
    <property type="evidence" value="ECO:0007669"/>
    <property type="project" value="InterPro"/>
</dbReference>
<dbReference type="Proteomes" id="UP000006556">
    <property type="component" value="Chromosome"/>
</dbReference>
<evidence type="ECO:0000313" key="9">
    <source>
        <dbReference type="EMBL" id="BAF60357.1"/>
    </source>
</evidence>
<evidence type="ECO:0000256" key="1">
    <source>
        <dbReference type="ARBA" id="ARBA00001561"/>
    </source>
</evidence>
<dbReference type="SUPFAM" id="SSF55846">
    <property type="entry name" value="N-acetylmuramoyl-L-alanine amidase-like"/>
    <property type="match status" value="1"/>
</dbReference>
<dbReference type="AlphaFoldDB" id="A5D093"/>
<comment type="catalytic activity">
    <reaction evidence="1">
        <text>Hydrolyzes the link between N-acetylmuramoyl residues and L-amino acid residues in certain cell-wall glycopeptides.</text>
        <dbReference type="EC" id="3.5.1.28"/>
    </reaction>
</comment>
<dbReference type="GO" id="GO:0008745">
    <property type="term" value="F:N-acetylmuramoyl-L-alanine amidase activity"/>
    <property type="evidence" value="ECO:0007669"/>
    <property type="project" value="UniProtKB-EC"/>
</dbReference>
<dbReference type="EMBL" id="AP009389">
    <property type="protein sequence ID" value="BAF60357.1"/>
    <property type="molecule type" value="Genomic_DNA"/>
</dbReference>
<organism evidence="9 10">
    <name type="scientific">Pelotomaculum thermopropionicum (strain DSM 13744 / JCM 10971 / SI)</name>
    <dbReference type="NCBI Taxonomy" id="370438"/>
    <lineage>
        <taxon>Bacteria</taxon>
        <taxon>Bacillati</taxon>
        <taxon>Bacillota</taxon>
        <taxon>Clostridia</taxon>
        <taxon>Eubacteriales</taxon>
        <taxon>Desulfotomaculaceae</taxon>
        <taxon>Pelotomaculum</taxon>
    </lineage>
</organism>
<dbReference type="KEGG" id="pth:PTH_2176"/>
<dbReference type="Pfam" id="PF01510">
    <property type="entry name" value="Amidase_2"/>
    <property type="match status" value="1"/>
</dbReference>
<evidence type="ECO:0000256" key="3">
    <source>
        <dbReference type="ARBA" id="ARBA00011901"/>
    </source>
</evidence>
<dbReference type="SMART" id="SM00644">
    <property type="entry name" value="Ami_2"/>
    <property type="match status" value="1"/>
</dbReference>
<dbReference type="Pfam" id="PF06605">
    <property type="entry name" value="Prophage_tail"/>
    <property type="match status" value="1"/>
</dbReference>
<dbReference type="Gene3D" id="3.40.80.10">
    <property type="entry name" value="Peptidoglycan recognition protein-like"/>
    <property type="match status" value="1"/>
</dbReference>
<keyword evidence="6" id="KW-0178">Competence</keyword>
<comment type="similarity">
    <text evidence="2">Belongs to the N-acetylmuramoyl-L-alanine amidase 2 family.</text>
</comment>
<dbReference type="CDD" id="cd06583">
    <property type="entry name" value="PGRP"/>
    <property type="match status" value="1"/>
</dbReference>
<dbReference type="eggNOG" id="COG5632">
    <property type="taxonomic scope" value="Bacteria"/>
</dbReference>
<dbReference type="InterPro" id="IPR007119">
    <property type="entry name" value="Phage_tail_spike_N"/>
</dbReference>
<keyword evidence="5" id="KW-0749">Sporulation</keyword>
<keyword evidence="7" id="KW-0961">Cell wall biogenesis/degradation</keyword>
<proteinExistence type="inferred from homology"/>
<dbReference type="PANTHER" id="PTHR30417:SF11">
    <property type="entry name" value="N-ACETYLMURAMOYL-L-ALANINE AMIDASE XLYA"/>
    <property type="match status" value="1"/>
</dbReference>
<keyword evidence="10" id="KW-1185">Reference proteome</keyword>
<dbReference type="GO" id="GO:0071555">
    <property type="term" value="P:cell wall organization"/>
    <property type="evidence" value="ECO:0007669"/>
    <property type="project" value="UniProtKB-KW"/>
</dbReference>
<evidence type="ECO:0000259" key="8">
    <source>
        <dbReference type="SMART" id="SM00644"/>
    </source>
</evidence>
<evidence type="ECO:0000256" key="6">
    <source>
        <dbReference type="ARBA" id="ARBA00023287"/>
    </source>
</evidence>